<comment type="caution">
    <text evidence="1">The sequence shown here is derived from an EMBL/GenBank/DDBJ whole genome shotgun (WGS) entry which is preliminary data.</text>
</comment>
<proteinExistence type="predicted"/>
<accession>A0A9Q0S2Y6</accession>
<name>A0A9Q0S2Y6_9DIPT</name>
<sequence length="65" mass="6760">MHTEYGGPGCGAHCFPHATIGPNSHTVLLSNALSGMCSLLCQNNLVLLMKQEIGCALSHVVGDPL</sequence>
<evidence type="ECO:0000313" key="2">
    <source>
        <dbReference type="Proteomes" id="UP001151699"/>
    </source>
</evidence>
<keyword evidence="2" id="KW-1185">Reference proteome</keyword>
<dbReference type="EMBL" id="WJQU01000002">
    <property type="protein sequence ID" value="KAJ6641620.1"/>
    <property type="molecule type" value="Genomic_DNA"/>
</dbReference>
<organism evidence="1 2">
    <name type="scientific">Pseudolycoriella hygida</name>
    <dbReference type="NCBI Taxonomy" id="35572"/>
    <lineage>
        <taxon>Eukaryota</taxon>
        <taxon>Metazoa</taxon>
        <taxon>Ecdysozoa</taxon>
        <taxon>Arthropoda</taxon>
        <taxon>Hexapoda</taxon>
        <taxon>Insecta</taxon>
        <taxon>Pterygota</taxon>
        <taxon>Neoptera</taxon>
        <taxon>Endopterygota</taxon>
        <taxon>Diptera</taxon>
        <taxon>Nematocera</taxon>
        <taxon>Sciaroidea</taxon>
        <taxon>Sciaridae</taxon>
        <taxon>Pseudolycoriella</taxon>
    </lineage>
</organism>
<gene>
    <name evidence="1" type="ORF">Bhyg_06560</name>
</gene>
<protein>
    <submittedName>
        <fullName evidence="1">Uncharacterized protein</fullName>
    </submittedName>
</protein>
<dbReference type="Proteomes" id="UP001151699">
    <property type="component" value="Chromosome B"/>
</dbReference>
<reference evidence="1" key="1">
    <citation type="submission" date="2022-07" db="EMBL/GenBank/DDBJ databases">
        <authorList>
            <person name="Trinca V."/>
            <person name="Uliana J.V.C."/>
            <person name="Torres T.T."/>
            <person name="Ward R.J."/>
            <person name="Monesi N."/>
        </authorList>
    </citation>
    <scope>NUCLEOTIDE SEQUENCE</scope>
    <source>
        <strain evidence="1">HSMRA1968</strain>
        <tissue evidence="1">Whole embryos</tissue>
    </source>
</reference>
<dbReference type="AlphaFoldDB" id="A0A9Q0S2Y6"/>
<evidence type="ECO:0000313" key="1">
    <source>
        <dbReference type="EMBL" id="KAJ6641620.1"/>
    </source>
</evidence>